<protein>
    <submittedName>
        <fullName evidence="1">Uncharacterized protein</fullName>
    </submittedName>
</protein>
<sequence length="315" mass="36031">MSTTISYCRIDGELLTLSPKGEPPQAAATLRQYFETSANKKYEVLAMPGRLSEDCYIHHVAIVNEQLPRFLNNEPLLPVLFENDEEIKRFNRSWKANFDPNETLQHKNSNQFDLSKKDKLSSAYEHVLDLIIKNSPFYPLNQAKDNWHNISTVYIAAINGSAGQHWVGGFNNSEFFTPARLIEHLDGYNLTKVNDWRITSDGSADYLTPNELVPRELAYSRDCNLHWRWRKLLVTPFSKPFALEVSKELKAQGYNNFSVTGYQCYLLSCPKLITETEPQRGIKMGAGWLNISRKGVTVTYLVSSETEPIKIEFPS</sequence>
<dbReference type="Proteomes" id="UP000281474">
    <property type="component" value="Unassembled WGS sequence"/>
</dbReference>
<name>A0A3L8Q0J7_9GAMM</name>
<evidence type="ECO:0000313" key="1">
    <source>
        <dbReference type="EMBL" id="RLV61141.1"/>
    </source>
</evidence>
<accession>A0A3L8Q0J7</accession>
<comment type="caution">
    <text evidence="1">The sequence shown here is derived from an EMBL/GenBank/DDBJ whole genome shotgun (WGS) entry which is preliminary data.</text>
</comment>
<evidence type="ECO:0000313" key="2">
    <source>
        <dbReference type="Proteomes" id="UP000281474"/>
    </source>
</evidence>
<organism evidence="1 2">
    <name type="scientific">Parashewanella curva</name>
    <dbReference type="NCBI Taxonomy" id="2338552"/>
    <lineage>
        <taxon>Bacteria</taxon>
        <taxon>Pseudomonadati</taxon>
        <taxon>Pseudomonadota</taxon>
        <taxon>Gammaproteobacteria</taxon>
        <taxon>Alteromonadales</taxon>
        <taxon>Shewanellaceae</taxon>
        <taxon>Parashewanella</taxon>
    </lineage>
</organism>
<reference evidence="1 2" key="1">
    <citation type="submission" date="2018-09" db="EMBL/GenBank/DDBJ databases">
        <title>Phylogeny of the Shewanellaceae, and recommendation for two new genera, Pseudoshewanella and Parashewanella.</title>
        <authorList>
            <person name="Wang G."/>
        </authorList>
    </citation>
    <scope>NUCLEOTIDE SEQUENCE [LARGE SCALE GENOMIC DNA]</scope>
    <source>
        <strain evidence="1 2">C51</strain>
    </source>
</reference>
<gene>
    <name evidence="1" type="ORF">D5018_03330</name>
</gene>
<dbReference type="RefSeq" id="WP_121837567.1">
    <property type="nucleotide sequence ID" value="NZ_ML014757.1"/>
</dbReference>
<dbReference type="AlphaFoldDB" id="A0A3L8Q0J7"/>
<keyword evidence="2" id="KW-1185">Reference proteome</keyword>
<proteinExistence type="predicted"/>
<dbReference type="EMBL" id="QZEI01000006">
    <property type="protein sequence ID" value="RLV61141.1"/>
    <property type="molecule type" value="Genomic_DNA"/>
</dbReference>